<gene>
    <name evidence="1" type="ORF">L1987_22817</name>
</gene>
<reference evidence="1 2" key="2">
    <citation type="journal article" date="2022" name="Mol. Ecol. Resour.">
        <title>The genomes of chicory, endive, great burdock and yacon provide insights into Asteraceae paleo-polyploidization history and plant inulin production.</title>
        <authorList>
            <person name="Fan W."/>
            <person name="Wang S."/>
            <person name="Wang H."/>
            <person name="Wang A."/>
            <person name="Jiang F."/>
            <person name="Liu H."/>
            <person name="Zhao H."/>
            <person name="Xu D."/>
            <person name="Zhang Y."/>
        </authorList>
    </citation>
    <scope>NUCLEOTIDE SEQUENCE [LARGE SCALE GENOMIC DNA]</scope>
    <source>
        <strain evidence="2">cv. Yunnan</strain>
        <tissue evidence="1">Leaves</tissue>
    </source>
</reference>
<proteinExistence type="predicted"/>
<evidence type="ECO:0000313" key="2">
    <source>
        <dbReference type="Proteomes" id="UP001056120"/>
    </source>
</evidence>
<dbReference type="Proteomes" id="UP001056120">
    <property type="component" value="Linkage Group LG08"/>
</dbReference>
<dbReference type="EMBL" id="CM042025">
    <property type="protein sequence ID" value="KAI3806899.1"/>
    <property type="molecule type" value="Genomic_DNA"/>
</dbReference>
<organism evidence="1 2">
    <name type="scientific">Smallanthus sonchifolius</name>
    <dbReference type="NCBI Taxonomy" id="185202"/>
    <lineage>
        <taxon>Eukaryota</taxon>
        <taxon>Viridiplantae</taxon>
        <taxon>Streptophyta</taxon>
        <taxon>Embryophyta</taxon>
        <taxon>Tracheophyta</taxon>
        <taxon>Spermatophyta</taxon>
        <taxon>Magnoliopsida</taxon>
        <taxon>eudicotyledons</taxon>
        <taxon>Gunneridae</taxon>
        <taxon>Pentapetalae</taxon>
        <taxon>asterids</taxon>
        <taxon>campanulids</taxon>
        <taxon>Asterales</taxon>
        <taxon>Asteraceae</taxon>
        <taxon>Asteroideae</taxon>
        <taxon>Heliantheae alliance</taxon>
        <taxon>Millerieae</taxon>
        <taxon>Smallanthus</taxon>
    </lineage>
</organism>
<keyword evidence="2" id="KW-1185">Reference proteome</keyword>
<protein>
    <submittedName>
        <fullName evidence="1">Uncharacterized protein</fullName>
    </submittedName>
</protein>
<sequence length="93" mass="10562">MEAEGLKDLAMEQPTIIIDEKLLFVIKQNCYIRFQLSRCRLEVGIQGVYKPAAVMKAFLEYWKSYALQLLTDFFLGASANGVYANINKCSSCQ</sequence>
<reference evidence="2" key="1">
    <citation type="journal article" date="2022" name="Mol. Ecol. Resour.">
        <title>The genomes of chicory, endive, great burdock and yacon provide insights into Asteraceae palaeo-polyploidization history and plant inulin production.</title>
        <authorList>
            <person name="Fan W."/>
            <person name="Wang S."/>
            <person name="Wang H."/>
            <person name="Wang A."/>
            <person name="Jiang F."/>
            <person name="Liu H."/>
            <person name="Zhao H."/>
            <person name="Xu D."/>
            <person name="Zhang Y."/>
        </authorList>
    </citation>
    <scope>NUCLEOTIDE SEQUENCE [LARGE SCALE GENOMIC DNA]</scope>
    <source>
        <strain evidence="2">cv. Yunnan</strain>
    </source>
</reference>
<comment type="caution">
    <text evidence="1">The sequence shown here is derived from an EMBL/GenBank/DDBJ whole genome shotgun (WGS) entry which is preliminary data.</text>
</comment>
<name>A0ACB9IG34_9ASTR</name>
<evidence type="ECO:0000313" key="1">
    <source>
        <dbReference type="EMBL" id="KAI3806899.1"/>
    </source>
</evidence>
<accession>A0ACB9IG34</accession>